<dbReference type="RefSeq" id="YP_010002152.1">
    <property type="nucleotide sequence ID" value="NC_053241.1"/>
</dbReference>
<evidence type="ECO:0000256" key="1">
    <source>
        <dbReference type="SAM" id="MobiDB-lite"/>
    </source>
</evidence>
<dbReference type="EMBL" id="MH450129">
    <property type="protein sequence ID" value="AXH44881.1"/>
    <property type="molecule type" value="Genomic_DNA"/>
</dbReference>
<feature type="region of interest" description="Disordered" evidence="1">
    <location>
        <begin position="927"/>
        <end position="1037"/>
    </location>
</feature>
<feature type="compositionally biased region" description="Basic and acidic residues" evidence="1">
    <location>
        <begin position="1008"/>
        <end position="1024"/>
    </location>
</feature>
<protein>
    <submittedName>
        <fullName evidence="2">RNA ligase</fullName>
    </submittedName>
</protein>
<dbReference type="GO" id="GO:0016874">
    <property type="term" value="F:ligase activity"/>
    <property type="evidence" value="ECO:0007669"/>
    <property type="project" value="UniProtKB-KW"/>
</dbReference>
<dbReference type="KEGG" id="vg:63026699"/>
<feature type="compositionally biased region" description="Pro residues" evidence="1">
    <location>
        <begin position="662"/>
        <end position="671"/>
    </location>
</feature>
<feature type="compositionally biased region" description="Low complexity" evidence="1">
    <location>
        <begin position="676"/>
        <end position="690"/>
    </location>
</feature>
<proteinExistence type="predicted"/>
<keyword evidence="2" id="KW-0436">Ligase</keyword>
<gene>
    <name evidence="2" type="primary">18</name>
    <name evidence="2" type="ORF">SEA_RIBEYE_18</name>
</gene>
<name>A0A345KPC9_9CAUD</name>
<feature type="region of interest" description="Disordered" evidence="1">
    <location>
        <begin position="651"/>
        <end position="763"/>
    </location>
</feature>
<organism evidence="2 3">
    <name type="scientific">Gordonia phage Ribeye</name>
    <dbReference type="NCBI Taxonomy" id="2250417"/>
    <lineage>
        <taxon>Viruses</taxon>
        <taxon>Duplodnaviria</taxon>
        <taxon>Heunggongvirae</taxon>
        <taxon>Uroviricota</taxon>
        <taxon>Caudoviricetes</taxon>
        <taxon>Stackebrandtviridae</taxon>
        <taxon>Schenleyvirinae</taxon>
        <taxon>Kroosvirus</taxon>
        <taxon>Kroosvirus ribeye</taxon>
    </lineage>
</organism>
<dbReference type="InterPro" id="IPR009097">
    <property type="entry name" value="Cyclic_Pdiesterase"/>
</dbReference>
<feature type="compositionally biased region" description="Basic and acidic residues" evidence="1">
    <location>
        <begin position="695"/>
        <end position="704"/>
    </location>
</feature>
<keyword evidence="3" id="KW-1185">Reference proteome</keyword>
<evidence type="ECO:0000313" key="2">
    <source>
        <dbReference type="EMBL" id="AXH44881.1"/>
    </source>
</evidence>
<dbReference type="SUPFAM" id="SSF55144">
    <property type="entry name" value="LigT-like"/>
    <property type="match status" value="1"/>
</dbReference>
<dbReference type="GeneID" id="63026699"/>
<reference evidence="2 3" key="1">
    <citation type="submission" date="2018-06" db="EMBL/GenBank/DDBJ databases">
        <authorList>
            <person name="Plymale R.C."/>
            <person name="Vermillion C.D."/>
            <person name="Bowman H."/>
            <person name="Gills J.R."/>
            <person name="Wooten L.C."/>
            <person name="Askins J.L."/>
            <person name="Brownlee C.M."/>
            <person name="Davis H.K."/>
            <person name="Edmondson E.M."/>
            <person name="Edwards S.L."/>
            <person name="Haberman K.L."/>
            <person name="Jacobs K.R."/>
            <person name="Jones G.C."/>
            <person name="Livingston L.W."/>
            <person name="Masengale M.E."/>
            <person name="Morrison C.M."/>
            <person name="Mullins A.M."/>
            <person name="Pate M.D."/>
            <person name="Pennington B.T."/>
            <person name="Pickard K.N."/>
            <person name="Rainwater D.R."/>
            <person name="Studdard A.C."/>
            <person name="Walker A.L."/>
            <person name="Reyna N.S."/>
            <person name="Garlena R.A."/>
            <person name="Russell D.A."/>
            <person name="Pope W.H."/>
            <person name="Jacobs-Sera D."/>
            <person name="Hendrix R.W."/>
            <person name="Hatfull G.F."/>
        </authorList>
    </citation>
    <scope>NUCLEOTIDE SEQUENCE [LARGE SCALE GENOMIC DNA]</scope>
</reference>
<dbReference type="Proteomes" id="UP000257630">
    <property type="component" value="Segment"/>
</dbReference>
<sequence length="1124" mass="118750">MGKNIGAALNAANIVYDRADFADPKLDRLTPIQVTKDGRVYGHLAGWKSEHIGRPGVKPPRGTDYRYFHQGVVPTTDGDLAVGHLTLGTGHAAAGNINAAASHYDDTGSQVAQVRVGEDEHGIWFAGRTSPTTDDLQRQTLRRSSLSGDWRKVQGQYELVAALAVNVPGFPIPRTDLLVASGADDTMLVAAGMVRNGPITYEEVQALVASAGRDAQAAVDRAIRRERLRQQTQPLVDEIVASARVEKRRALTASAAKMRRQQAGDQYLSILAAGVDTSGRMPPALHRYWTKGVGLARWAGTGTPFRSLVSALRSEIPDMSPAHLNGLAANLYHDVFKQWPGRKSAKGGALTASAMPPTPDDAQAMLDDPEVQAVLAALPVPGTTPEVVPEPVAEAEAETEPRTDGMIALLPAITDTQLMLVEGGNPDPHLTLVYLPDVVSLDDISRNSILSTVTRIAEARDPIIGDLFARAEFNAGDEAKEQCAVWLVNGVDVGRLHDDLRAALGDRVPPSEYGAFVPHITAGYNMAADRLPTGASVSFDRVRVSFAGENVDIPLGAVADEALLGEVDMTSPAPGDVPEFGDPEAWEAVQAAGDRRKVKTQAGADKFGVSIGDVIGRGIDDAVDNANGAVDKAQADAANLGRSVAEALFGKRPAPKDDQPEQTPPPAAPAPEPKRAAPTAAPAQVVEAPAPSRPRKQDARRYDENDPNPVQNHAGEPDTSTPSDAGMVDAPIETDAPARQDMGAGTDHPMLEDESPMNGADGGELVEYNSSGEAYYDDGTWTDGTSWHRAPVLPGMGYDGVTMLEDQAPLKGAEGGELVSFDGDRGVAVYSDGTETDGKQWTKTGATIVASAAWAAITAASERRGRITAAGVFDEAKHKRDVRGKFARKSVGELTEIRAEKMNVARSPSQPREARLEAKAEAEVAGEVIAEKGGGNAPIVSRPATSSEGSSKPMDPESSGIDPDGRAPGQQAPVTKLDPPARPPISDDEIAQMRTKIQESNARGETAQAERDRLDAQRAADESARPPAASPDRQAAEYDAGQKIGEMSARLNARTDDSASVTRVINGHRVEAIKNGNTISYSVNGGAPVPAIQAAEAVVSPRDDDLTASASPVWRAITAAGRRR</sequence>
<accession>A0A345KPC9</accession>
<evidence type="ECO:0000313" key="3">
    <source>
        <dbReference type="Proteomes" id="UP000257630"/>
    </source>
</evidence>